<gene>
    <name evidence="4" type="ORF">AB8B28_09535</name>
</gene>
<feature type="domain" description="Autotransporter" evidence="3">
    <location>
        <begin position="2142"/>
        <end position="2429"/>
    </location>
</feature>
<evidence type="ECO:0000313" key="4">
    <source>
        <dbReference type="EMBL" id="XDU61884.1"/>
    </source>
</evidence>
<dbReference type="SMART" id="SM00869">
    <property type="entry name" value="Autotransporter"/>
    <property type="match status" value="1"/>
</dbReference>
<keyword evidence="2" id="KW-0812">Transmembrane</keyword>
<dbReference type="Pfam" id="PF03797">
    <property type="entry name" value="Autotransporter"/>
    <property type="match status" value="1"/>
</dbReference>
<name>A0AB39V3C2_9FUSO</name>
<dbReference type="NCBIfam" id="NF033175">
    <property type="entry name" value="fuso_auto_Nterm"/>
    <property type="match status" value="1"/>
</dbReference>
<dbReference type="KEGG" id="lala:AB8B28_09535"/>
<proteinExistence type="predicted"/>
<dbReference type="PROSITE" id="PS51208">
    <property type="entry name" value="AUTOTRANSPORTER"/>
    <property type="match status" value="1"/>
</dbReference>
<keyword evidence="2" id="KW-1133">Transmembrane helix</keyword>
<protein>
    <submittedName>
        <fullName evidence="4">Autotransporter-associated N-terminal domain-containing protein</fullName>
    </submittedName>
</protein>
<sequence>MTNNLRKVKQDLCTFAKRTKDFKYTDSALITFLMSGMVSVASNLFSATTDENLKISSTIKDVQQKVKETKRENNKLLKSTNLELIQLMEQGDHVVKSPWSSWQYGANTFLNNWNGTYKGRGDKKEKYRYEGVLQREKNVFGRTTTVRNDEQRAFLSDMLGTSAINWETNGNEYGLLGRKIQKESPHAVRMYVSIRPKQIQAISVNIQPQEVNLEAPTPTEPLTVPEGPQAPNIKIPSFSPVAPKIDAPDLPTPPTFKVVVGADCNNGNGVSCGTGSKLGSLTTGISAGNAGYEYLQYTWQSSEERQGLAFKWFDAVDRSNVFIFGGSGAMNASTSVTSGSTTYTGISRTNKLSSFSINSYGVSGLSVSKNDINISNPSSTFDRNAQYFLVGGSRAIEADIWGGGQSVINAGTVNLYGPLTLGMVTQTSSTSNNMINLGTIQDIGEKNEAYVQGVTSKYDTDTDSDGINDALKLYGYGTEEYLIKLSNEKYVGYKVGMAIVPENATTDKTVLLNKGDIKFNGANSMGMYIYLPNTPMPYTRSGSSYSNGTSKDTTFDGKFENEGTIELAGAESYGMKLAGKTGTNATYENKEKIILKKNGNDKIEKSTGMALMLDSSVNKVNLRRGAAKNTGTITIQDTVSDSNGMYINIESDMTNEGTIELKATAEKNTTTKKYKLNIGMRADQKETGQTTVINKKDINMTGIGAAGMVANGKVGTLRALAENKSKINISAGKENYGMLATNEGKVVNETTGKIDTTGSEENAVGIISLLVKPTSGPSTGYSEAENKGEIIAGGTKSTGVYNTGYFLMDTAAAKITASGNQSIAVYAKDSDANTETMLKQGTIEAKSGGVGLYSDKANITLNDTSGNLKLIADDSGLLFYNYDSDSTATPATHAGKFTLATDVNGTIKSGGVGFYIKDAAVSSGGAITGIDTMLDSMFSGNTLSTKMKMDVQGGGSLIMLYKPTGGAIKLSLIPISANVGTPGMIGDRVEYTRAANNAKAYSVYRGELSIDQDSNLDNTGDPLNQINFVSSKITVEAGKTISGTGVGQMPLFQGNFIENGTPGAITDVSIINKGNIKLSGNSYIDTGTPSNSRTTVAMAGDYTTLTNQGKIEVTGEKAVGIFGSSGSLIRNENNAEIKVGKESVGIYAVNQLAGSKVGDKKINIYNNGKIYSTGAENSYGIFAHNDTTITTPSAITIADAVIVNDTNGVIDMSNSKKSIGIDIEKVTLTNNGKIKVGEEAAGLNVKNSNITSNGEITLTKKGIGINLVDAFTGRTLSFSDNVIINGDGNSIYNIKNSTMNPTILTDNITVTSNNKKYSYFSLDNSVLTNTNDKTLTGDNITFVSGKNSQVDWGGNLTLSGKKNVAFYMDGVKTNPEIKTAAGKTITLGNESIGAYVTNGARVENNADIVIGDDGAALYSVHQNSRIKNTGALTLGKNTVGINVKRGAGVENTGTITSTSAGAKGIVVKEANPLTFSNDGKINLTGASSVGVYLEGGAHSFTNKADITIGNSPDGTVQSVGIYAKPGTFITNTAKITTGRRSVGIYGNDITLAGTGSVEVGDGGLGIYSQSGNVNLNSGTSLKVGQSLGAGKEGIGVYYGGTGTVNNQLSSMDIGKGSIGFVMGNGGTLNNKLSTVDLKGDSIYTYTSSPSTTVNGYTAITTSGDENYGYYVAGDLTNESAGTIDLTGGIGNVGIYSYYTSGSGTATNKAVIKVGATDASNSRYGIGMAAGYSLLDNVTSKYTTVAKGHIVNEGDIYVNDDNSVGMFASGNGSMAENRGKIYINGKNAIGMYLENKAVGINHSSGEIIINPSATRAVGAYVTGDAVFKNYGTIRILANDAVGITTAAGGTIDKSNYSAPVIGSGVSGAQAEREIIATAAGEKLFGNVTFSIKEGATTPTVIKVNGVPLTQQEIAQIDTVTPVSNAAVNITGYENKQFGYDINPHTQENLGSVSKIGMYIDTSGINFTNPIEGIHNLSGIRKADLIIGAEAAEYTNAKAILIGENILQRYNQEIINNPQINEWNIISGSLTWAAAPNIVNSVTGIKSVVLAKTDYKEYANKDNNAYNFLDGLEQRYGVEWYGDRGRREKILFNKLNNIGKREEKLLSQAFDEMMGHQYANVQQRINATGNLLDKEFNYLKRDWRNPSKQNNKIKVFGMRDEYRTDTAGIIDYTSNSYGVAYVHEDEKIKIGNSSGWYAGAVTNRFKFKDIGKSKENQTMLKAGVFKTMSPKKDYNGALQWTVGGDIFAGINDMKRRYLIVDDIFEAKSDYHSYGAAIKTDLGYDIRTSERTHFRPYGALKMEYGKFNKIKEDRGEMRLEVKENDYFSVKPEVGVEFKYVQPLAVRANLSVGFKAAYENELGKVGDADNRARVGYTTANWFGIRGEKEDRRGNGKFDLNIGVDNTRFGITVNGGYDTKGNNIRGGIGFRAIY</sequence>
<dbReference type="SUPFAM" id="SSF103515">
    <property type="entry name" value="Autotransporter"/>
    <property type="match status" value="1"/>
</dbReference>
<feature type="region of interest" description="Disordered" evidence="1">
    <location>
        <begin position="215"/>
        <end position="238"/>
    </location>
</feature>
<evidence type="ECO:0000259" key="3">
    <source>
        <dbReference type="PROSITE" id="PS51208"/>
    </source>
</evidence>
<dbReference type="RefSeq" id="WP_369715485.1">
    <property type="nucleotide sequence ID" value="NZ_CP165647.1"/>
</dbReference>
<organism evidence="4">
    <name type="scientific">Leptotrichia alba</name>
    <dbReference type="NCBI Taxonomy" id="3239304"/>
    <lineage>
        <taxon>Bacteria</taxon>
        <taxon>Fusobacteriati</taxon>
        <taxon>Fusobacteriota</taxon>
        <taxon>Fusobacteriia</taxon>
        <taxon>Fusobacteriales</taxon>
        <taxon>Leptotrichiaceae</taxon>
        <taxon>Leptotrichia</taxon>
    </lineage>
</organism>
<keyword evidence="2" id="KW-0472">Membrane</keyword>
<dbReference type="InterPro" id="IPR005546">
    <property type="entry name" value="Autotransporte_beta"/>
</dbReference>
<dbReference type="EMBL" id="CP165647">
    <property type="protein sequence ID" value="XDU61884.1"/>
    <property type="molecule type" value="Genomic_DNA"/>
</dbReference>
<reference evidence="4" key="1">
    <citation type="submission" date="2024-07" db="EMBL/GenBank/DDBJ databases">
        <authorList>
            <person name="Li X.-J."/>
            <person name="Wang X."/>
        </authorList>
    </citation>
    <scope>NUCLEOTIDE SEQUENCE</scope>
    <source>
        <strain evidence="4">HSP-536</strain>
    </source>
</reference>
<evidence type="ECO:0000256" key="1">
    <source>
        <dbReference type="SAM" id="MobiDB-lite"/>
    </source>
</evidence>
<dbReference type="InterPro" id="IPR036709">
    <property type="entry name" value="Autotransporte_beta_dom_sf"/>
</dbReference>
<dbReference type="InterPro" id="IPR053787">
    <property type="entry name" value="Autotransptr-assoc_N"/>
</dbReference>
<evidence type="ECO:0000256" key="2">
    <source>
        <dbReference type="SAM" id="Phobius"/>
    </source>
</evidence>
<accession>A0AB39V3C2</accession>
<feature type="transmembrane region" description="Helical" evidence="2">
    <location>
        <begin position="27"/>
        <end position="45"/>
    </location>
</feature>